<name>A0AAE0VUI7_9BIVA</name>
<dbReference type="AlphaFoldDB" id="A0AAE0VUI7"/>
<dbReference type="Proteomes" id="UP001195483">
    <property type="component" value="Unassembled WGS sequence"/>
</dbReference>
<evidence type="ECO:0000313" key="1">
    <source>
        <dbReference type="EMBL" id="KAK3589682.1"/>
    </source>
</evidence>
<organism evidence="1 2">
    <name type="scientific">Potamilus streckersoni</name>
    <dbReference type="NCBI Taxonomy" id="2493646"/>
    <lineage>
        <taxon>Eukaryota</taxon>
        <taxon>Metazoa</taxon>
        <taxon>Spiralia</taxon>
        <taxon>Lophotrochozoa</taxon>
        <taxon>Mollusca</taxon>
        <taxon>Bivalvia</taxon>
        <taxon>Autobranchia</taxon>
        <taxon>Heteroconchia</taxon>
        <taxon>Palaeoheterodonta</taxon>
        <taxon>Unionida</taxon>
        <taxon>Unionoidea</taxon>
        <taxon>Unionidae</taxon>
        <taxon>Ambleminae</taxon>
        <taxon>Lampsilini</taxon>
        <taxon>Potamilus</taxon>
    </lineage>
</organism>
<proteinExistence type="predicted"/>
<sequence length="97" mass="10708">MTRGSVKNTRLPPAPVLFCPSMNFSRSDSYSLNTTVEALYTAMGVPTEAKVSSKPISEIELCVHDMDHALFIGSNIIRLLRKELKGLNTFSSFKQTA</sequence>
<dbReference type="EMBL" id="JAEAOA010000943">
    <property type="protein sequence ID" value="KAK3589682.1"/>
    <property type="molecule type" value="Genomic_DNA"/>
</dbReference>
<gene>
    <name evidence="1" type="ORF">CHS0354_015188</name>
</gene>
<reference evidence="1" key="1">
    <citation type="journal article" date="2021" name="Genome Biol. Evol.">
        <title>A High-Quality Reference Genome for a Parasitic Bivalve with Doubly Uniparental Inheritance (Bivalvia: Unionida).</title>
        <authorList>
            <person name="Smith C.H."/>
        </authorList>
    </citation>
    <scope>NUCLEOTIDE SEQUENCE</scope>
    <source>
        <strain evidence="1">CHS0354</strain>
    </source>
</reference>
<evidence type="ECO:0000313" key="2">
    <source>
        <dbReference type="Proteomes" id="UP001195483"/>
    </source>
</evidence>
<reference evidence="1" key="3">
    <citation type="submission" date="2023-05" db="EMBL/GenBank/DDBJ databases">
        <authorList>
            <person name="Smith C.H."/>
        </authorList>
    </citation>
    <scope>NUCLEOTIDE SEQUENCE</scope>
    <source>
        <strain evidence="1">CHS0354</strain>
        <tissue evidence="1">Mantle</tissue>
    </source>
</reference>
<keyword evidence="2" id="KW-1185">Reference proteome</keyword>
<comment type="caution">
    <text evidence="1">The sequence shown here is derived from an EMBL/GenBank/DDBJ whole genome shotgun (WGS) entry which is preliminary data.</text>
</comment>
<protein>
    <submittedName>
        <fullName evidence="1">Uncharacterized protein</fullName>
    </submittedName>
</protein>
<reference evidence="1" key="2">
    <citation type="journal article" date="2021" name="Genome Biol. Evol.">
        <title>Developing a high-quality reference genome for a parasitic bivalve with doubly uniparental inheritance (Bivalvia: Unionida).</title>
        <authorList>
            <person name="Smith C.H."/>
        </authorList>
    </citation>
    <scope>NUCLEOTIDE SEQUENCE</scope>
    <source>
        <strain evidence="1">CHS0354</strain>
        <tissue evidence="1">Mantle</tissue>
    </source>
</reference>
<accession>A0AAE0VUI7</accession>